<dbReference type="Proteomes" id="UP000324800">
    <property type="component" value="Unassembled WGS sequence"/>
</dbReference>
<dbReference type="EMBL" id="SNRW01007746">
    <property type="protein sequence ID" value="KAA6380714.1"/>
    <property type="molecule type" value="Genomic_DNA"/>
</dbReference>
<proteinExistence type="predicted"/>
<name>A0A5J4VEB7_9EUKA</name>
<evidence type="ECO:0000313" key="2">
    <source>
        <dbReference type="EMBL" id="KAA6380714.1"/>
    </source>
</evidence>
<reference evidence="2 3" key="1">
    <citation type="submission" date="2019-03" db="EMBL/GenBank/DDBJ databases">
        <title>Single cell metagenomics reveals metabolic interactions within the superorganism composed of flagellate Streblomastix strix and complex community of Bacteroidetes bacteria on its surface.</title>
        <authorList>
            <person name="Treitli S.C."/>
            <person name="Kolisko M."/>
            <person name="Husnik F."/>
            <person name="Keeling P."/>
            <person name="Hampl V."/>
        </authorList>
    </citation>
    <scope>NUCLEOTIDE SEQUENCE [LARGE SCALE GENOMIC DNA]</scope>
    <source>
        <strain evidence="2">ST1C</strain>
    </source>
</reference>
<sequence>MNEGAGGSQFLMWGTQPNEDSSKQSSSNEFEWLQGFNANGMSPELMGKVMRVKVLQREVQESYCWT</sequence>
<dbReference type="AlphaFoldDB" id="A0A5J4VEB7"/>
<evidence type="ECO:0000313" key="3">
    <source>
        <dbReference type="Proteomes" id="UP000324800"/>
    </source>
</evidence>
<organism evidence="2 3">
    <name type="scientific">Streblomastix strix</name>
    <dbReference type="NCBI Taxonomy" id="222440"/>
    <lineage>
        <taxon>Eukaryota</taxon>
        <taxon>Metamonada</taxon>
        <taxon>Preaxostyla</taxon>
        <taxon>Oxymonadida</taxon>
        <taxon>Streblomastigidae</taxon>
        <taxon>Streblomastix</taxon>
    </lineage>
</organism>
<comment type="caution">
    <text evidence="2">The sequence shown here is derived from an EMBL/GenBank/DDBJ whole genome shotgun (WGS) entry which is preliminary data.</text>
</comment>
<evidence type="ECO:0000256" key="1">
    <source>
        <dbReference type="SAM" id="MobiDB-lite"/>
    </source>
</evidence>
<feature type="compositionally biased region" description="Polar residues" evidence="1">
    <location>
        <begin position="15"/>
        <end position="29"/>
    </location>
</feature>
<protein>
    <submittedName>
        <fullName evidence="2">Uncharacterized protein</fullName>
    </submittedName>
</protein>
<accession>A0A5J4VEB7</accession>
<feature type="region of interest" description="Disordered" evidence="1">
    <location>
        <begin position="1"/>
        <end position="29"/>
    </location>
</feature>
<feature type="non-terminal residue" evidence="2">
    <location>
        <position position="66"/>
    </location>
</feature>
<gene>
    <name evidence="2" type="ORF">EZS28_023757</name>
</gene>